<dbReference type="EMBL" id="BAUT01000050">
    <property type="protein sequence ID" value="GAE27439.1"/>
    <property type="molecule type" value="Genomic_DNA"/>
</dbReference>
<dbReference type="EC" id="1.5.1.3" evidence="3"/>
<dbReference type="Proteomes" id="UP000018890">
    <property type="component" value="Unassembled WGS sequence"/>
</dbReference>
<evidence type="ECO:0000259" key="7">
    <source>
        <dbReference type="PROSITE" id="PS51330"/>
    </source>
</evidence>
<gene>
    <name evidence="8" type="ORF">JCM9140_3586</name>
</gene>
<dbReference type="GO" id="GO:0046452">
    <property type="term" value="P:dihydrofolate metabolic process"/>
    <property type="evidence" value="ECO:0007669"/>
    <property type="project" value="TreeGrafter"/>
</dbReference>
<dbReference type="GO" id="GO:0046655">
    <property type="term" value="P:folic acid metabolic process"/>
    <property type="evidence" value="ECO:0007669"/>
    <property type="project" value="TreeGrafter"/>
</dbReference>
<feature type="domain" description="DHFR" evidence="7">
    <location>
        <begin position="1"/>
        <end position="118"/>
    </location>
</feature>
<dbReference type="Pfam" id="PF00186">
    <property type="entry name" value="DHFR_1"/>
    <property type="match status" value="1"/>
</dbReference>
<keyword evidence="5" id="KW-0521">NADP</keyword>
<sequence>MGRKTYESIGRPLPNRRNVVLTRDEQYEAEGCEIVHSVEEVLQIASSEDECFVIGGTEVFKLFWNHVDKLYVTHIDESFEGDTYFPEISAHEWEIVSVEKGMVDDKNKYDHEFRLYERKK</sequence>
<dbReference type="AlphaFoldDB" id="W4Q7W3"/>
<dbReference type="PANTHER" id="PTHR48069:SF3">
    <property type="entry name" value="DIHYDROFOLATE REDUCTASE"/>
    <property type="match status" value="1"/>
</dbReference>
<dbReference type="InterPro" id="IPR012259">
    <property type="entry name" value="DHFR"/>
</dbReference>
<evidence type="ECO:0000256" key="2">
    <source>
        <dbReference type="ARBA" id="ARBA00009539"/>
    </source>
</evidence>
<dbReference type="STRING" id="1236970.JCM9140_3586"/>
<dbReference type="GO" id="GO:0004146">
    <property type="term" value="F:dihydrofolate reductase activity"/>
    <property type="evidence" value="ECO:0007669"/>
    <property type="project" value="UniProtKB-EC"/>
</dbReference>
<dbReference type="GO" id="GO:0050661">
    <property type="term" value="F:NADP binding"/>
    <property type="evidence" value="ECO:0007669"/>
    <property type="project" value="InterPro"/>
</dbReference>
<evidence type="ECO:0000256" key="6">
    <source>
        <dbReference type="ARBA" id="ARBA00023002"/>
    </source>
</evidence>
<evidence type="ECO:0000313" key="9">
    <source>
        <dbReference type="Proteomes" id="UP000018890"/>
    </source>
</evidence>
<dbReference type="GO" id="GO:0046654">
    <property type="term" value="P:tetrahydrofolate biosynthetic process"/>
    <property type="evidence" value="ECO:0007669"/>
    <property type="project" value="UniProtKB-UniPathway"/>
</dbReference>
<dbReference type="UniPathway" id="UPA00077">
    <property type="reaction ID" value="UER00158"/>
</dbReference>
<comment type="caution">
    <text evidence="8">The sequence shown here is derived from an EMBL/GenBank/DDBJ whole genome shotgun (WGS) entry which is preliminary data.</text>
</comment>
<keyword evidence="4" id="KW-0554">One-carbon metabolism</keyword>
<comment type="pathway">
    <text evidence="1">Cofactor biosynthesis; tetrahydrofolate biosynthesis; 5,6,7,8-tetrahydrofolate from 7,8-dihydrofolate: step 1/1.</text>
</comment>
<dbReference type="GO" id="GO:0005829">
    <property type="term" value="C:cytosol"/>
    <property type="evidence" value="ECO:0007669"/>
    <property type="project" value="TreeGrafter"/>
</dbReference>
<accession>W4Q7W3</accession>
<dbReference type="CDD" id="cd00209">
    <property type="entry name" value="DHFR"/>
    <property type="match status" value="1"/>
</dbReference>
<evidence type="ECO:0000313" key="8">
    <source>
        <dbReference type="EMBL" id="GAE27439.1"/>
    </source>
</evidence>
<evidence type="ECO:0000256" key="1">
    <source>
        <dbReference type="ARBA" id="ARBA00004903"/>
    </source>
</evidence>
<reference evidence="8" key="1">
    <citation type="journal article" date="2014" name="Genome Announc.">
        <title>Draft Genome Sequences of Three Alkaliphilic Bacillus Strains, Bacillus wakoensis JCM 9140T, Bacillus akibai JCM 9157T, and Bacillus hemicellulosilyticus JCM 9152T.</title>
        <authorList>
            <person name="Yuki M."/>
            <person name="Oshima K."/>
            <person name="Suda W."/>
            <person name="Oshida Y."/>
            <person name="Kitamura K."/>
            <person name="Iida T."/>
            <person name="Hattori M."/>
            <person name="Ohkuma M."/>
        </authorList>
    </citation>
    <scope>NUCLEOTIDE SEQUENCE [LARGE SCALE GENOMIC DNA]</scope>
    <source>
        <strain evidence="8">JCM 9140</strain>
    </source>
</reference>
<dbReference type="PANTHER" id="PTHR48069">
    <property type="entry name" value="DIHYDROFOLATE REDUCTASE"/>
    <property type="match status" value="1"/>
</dbReference>
<evidence type="ECO:0000256" key="3">
    <source>
        <dbReference type="ARBA" id="ARBA00012856"/>
    </source>
</evidence>
<dbReference type="PROSITE" id="PS51330">
    <property type="entry name" value="DHFR_2"/>
    <property type="match status" value="1"/>
</dbReference>
<proteinExistence type="inferred from homology"/>
<comment type="similarity">
    <text evidence="2">Belongs to the dihydrofolate reductase family.</text>
</comment>
<dbReference type="InterPro" id="IPR001796">
    <property type="entry name" value="DHFR_dom"/>
</dbReference>
<keyword evidence="6" id="KW-0560">Oxidoreductase</keyword>
<evidence type="ECO:0000256" key="4">
    <source>
        <dbReference type="ARBA" id="ARBA00022563"/>
    </source>
</evidence>
<dbReference type="Gene3D" id="3.40.430.10">
    <property type="entry name" value="Dihydrofolate Reductase, subunit A"/>
    <property type="match status" value="1"/>
</dbReference>
<dbReference type="SUPFAM" id="SSF53597">
    <property type="entry name" value="Dihydrofolate reductase-like"/>
    <property type="match status" value="1"/>
</dbReference>
<keyword evidence="9" id="KW-1185">Reference proteome</keyword>
<dbReference type="InterPro" id="IPR024072">
    <property type="entry name" value="DHFR-like_dom_sf"/>
</dbReference>
<protein>
    <recommendedName>
        <fullName evidence="3">dihydrofolate reductase</fullName>
        <ecNumber evidence="3">1.5.1.3</ecNumber>
    </recommendedName>
</protein>
<name>W4Q7W3_9BACI</name>
<organism evidence="8 9">
    <name type="scientific">Halalkalibacter wakoensis JCM 9140</name>
    <dbReference type="NCBI Taxonomy" id="1236970"/>
    <lineage>
        <taxon>Bacteria</taxon>
        <taxon>Bacillati</taxon>
        <taxon>Bacillota</taxon>
        <taxon>Bacilli</taxon>
        <taxon>Bacillales</taxon>
        <taxon>Bacillaceae</taxon>
        <taxon>Halalkalibacter</taxon>
    </lineage>
</organism>
<dbReference type="GO" id="GO:0006730">
    <property type="term" value="P:one-carbon metabolic process"/>
    <property type="evidence" value="ECO:0007669"/>
    <property type="project" value="UniProtKB-KW"/>
</dbReference>
<evidence type="ECO:0000256" key="5">
    <source>
        <dbReference type="ARBA" id="ARBA00022857"/>
    </source>
</evidence>